<name>A0ABT7LEF8_9BURK</name>
<evidence type="ECO:0000313" key="2">
    <source>
        <dbReference type="Proteomes" id="UP001238603"/>
    </source>
</evidence>
<dbReference type="RefSeq" id="WP_285980975.1">
    <property type="nucleotide sequence ID" value="NZ_JASVDS010000001.1"/>
</dbReference>
<accession>A0ABT7LEF8</accession>
<sequence length="154" mass="17134">MSQPLVEPGVILRHCTATEAAELRAAWLAAFGAHRHGVNAKDYLWHIFSAGRYPSVERDEAIAQYRQQRAAEYVVLSNDGRTAFATDRLPSSASFVDYYVFPPNLAWTMAFTHEAGWLGPYFAKHANFEPLNLANLAQLKKRQAAAAARAKGWA</sequence>
<proteinExistence type="predicted"/>
<dbReference type="EMBL" id="JASVDS010000001">
    <property type="protein sequence ID" value="MDL5030849.1"/>
    <property type="molecule type" value="Genomic_DNA"/>
</dbReference>
<gene>
    <name evidence="1" type="ORF">QRD43_02930</name>
</gene>
<comment type="caution">
    <text evidence="1">The sequence shown here is derived from an EMBL/GenBank/DDBJ whole genome shotgun (WGS) entry which is preliminary data.</text>
</comment>
<organism evidence="1 2">
    <name type="scientific">Roseateles subflavus</name>
    <dbReference type="NCBI Taxonomy" id="3053353"/>
    <lineage>
        <taxon>Bacteria</taxon>
        <taxon>Pseudomonadati</taxon>
        <taxon>Pseudomonadota</taxon>
        <taxon>Betaproteobacteria</taxon>
        <taxon>Burkholderiales</taxon>
        <taxon>Sphaerotilaceae</taxon>
        <taxon>Roseateles</taxon>
    </lineage>
</organism>
<dbReference type="Pfam" id="PF14101">
    <property type="entry name" value="DUF4275"/>
    <property type="match status" value="1"/>
</dbReference>
<reference evidence="1 2" key="1">
    <citation type="submission" date="2023-06" db="EMBL/GenBank/DDBJ databases">
        <title>Pelomonas sp. APW6 16S ribosomal RNA gene genome sequencing and assembly.</title>
        <authorList>
            <person name="Woo H."/>
        </authorList>
    </citation>
    <scope>NUCLEOTIDE SEQUENCE [LARGE SCALE GENOMIC DNA]</scope>
    <source>
        <strain evidence="1 2">APW6</strain>
    </source>
</reference>
<protein>
    <submittedName>
        <fullName evidence="1">DUF4275 family protein</fullName>
    </submittedName>
</protein>
<dbReference type="InterPro" id="IPR025454">
    <property type="entry name" value="DUF4275"/>
</dbReference>
<keyword evidence="2" id="KW-1185">Reference proteome</keyword>
<evidence type="ECO:0000313" key="1">
    <source>
        <dbReference type="EMBL" id="MDL5030849.1"/>
    </source>
</evidence>
<dbReference type="Proteomes" id="UP001238603">
    <property type="component" value="Unassembled WGS sequence"/>
</dbReference>